<protein>
    <recommendedName>
        <fullName evidence="8">3-oxo-5-alpha-steroid 4-dehydrogenase C-terminal domain-containing protein</fullName>
    </recommendedName>
</protein>
<accession>A0A4U6VP78</accession>
<evidence type="ECO:0000256" key="4">
    <source>
        <dbReference type="ARBA" id="ARBA00022989"/>
    </source>
</evidence>
<evidence type="ECO:0000313" key="9">
    <source>
        <dbReference type="EMBL" id="TKW30534.1"/>
    </source>
</evidence>
<dbReference type="Proteomes" id="UP000298652">
    <property type="component" value="Chromosome 2"/>
</dbReference>
<evidence type="ECO:0000259" key="8">
    <source>
        <dbReference type="Pfam" id="PF02544"/>
    </source>
</evidence>
<evidence type="ECO:0000313" key="10">
    <source>
        <dbReference type="Proteomes" id="UP000298652"/>
    </source>
</evidence>
<dbReference type="Gramene" id="TKW30534">
    <property type="protein sequence ID" value="TKW30534"/>
    <property type="gene ID" value="SEVIR_2G044800v2"/>
</dbReference>
<evidence type="ECO:0000256" key="5">
    <source>
        <dbReference type="ARBA" id="ARBA00023136"/>
    </source>
</evidence>
<dbReference type="GO" id="GO:0016627">
    <property type="term" value="F:oxidoreductase activity, acting on the CH-CH group of donors"/>
    <property type="evidence" value="ECO:0007669"/>
    <property type="project" value="InterPro"/>
</dbReference>
<dbReference type="PANTHER" id="PTHR10556">
    <property type="entry name" value="3-OXO-5-ALPHA-STEROID 4-DEHYDROGENASE"/>
    <property type="match status" value="1"/>
</dbReference>
<keyword evidence="10" id="KW-1185">Reference proteome</keyword>
<evidence type="ECO:0000256" key="1">
    <source>
        <dbReference type="ARBA" id="ARBA00004141"/>
    </source>
</evidence>
<evidence type="ECO:0000256" key="6">
    <source>
        <dbReference type="SAM" id="Phobius"/>
    </source>
</evidence>
<keyword evidence="5 6" id="KW-0472">Membrane</keyword>
<dbReference type="InterPro" id="IPR001104">
    <property type="entry name" value="3-oxo-5_a-steroid_4-DH_C"/>
</dbReference>
<evidence type="ECO:0000256" key="7">
    <source>
        <dbReference type="SAM" id="SignalP"/>
    </source>
</evidence>
<reference evidence="9" key="1">
    <citation type="submission" date="2019-03" db="EMBL/GenBank/DDBJ databases">
        <title>WGS assembly of Setaria viridis.</title>
        <authorList>
            <person name="Huang P."/>
            <person name="Jenkins J."/>
            <person name="Grimwood J."/>
            <person name="Barry K."/>
            <person name="Healey A."/>
            <person name="Mamidi S."/>
            <person name="Sreedasyam A."/>
            <person name="Shu S."/>
            <person name="Feldman M."/>
            <person name="Wu J."/>
            <person name="Yu Y."/>
            <person name="Chen C."/>
            <person name="Johnson J."/>
            <person name="Rokhsar D."/>
            <person name="Baxter I."/>
            <person name="Schmutz J."/>
            <person name="Brutnell T."/>
            <person name="Kellogg E."/>
        </authorList>
    </citation>
    <scope>NUCLEOTIDE SEQUENCE [LARGE SCALE GENOMIC DNA]</scope>
</reference>
<dbReference type="AlphaFoldDB" id="A0A4U6VP78"/>
<sequence length="345" mass="37431">MPRPLHFFYSFFFIAFTPSRVRGSASLRRVAIGKLYNTRLVLRPSDPHHHLIPIAVCFSPQLLLRPSSASPIPSVMAMLWPSPPFLYAPSPVVASLTAACAATLAFLAISEFRGANLRYSKFGGRAKKGGGGGGALLLPSRVGMFVIYAPALAAALASFLVPGAVEGARARILAAAVAVHFLKRVLEVLFVHRYSGSMPLGTALLISSCYLFNGMAMIYVQHLSHGLPEPAVDLLYPGVLAFAVGIAGNFYHHHLLSRLRADGGDKGHYKIPRGGLFELVTCPHYLFEIIGFFGFAMISQTAYALVVAVGTAAYLAGRSYTTRKWYAAKFEEFPARVRALVPYVW</sequence>
<evidence type="ECO:0000256" key="2">
    <source>
        <dbReference type="ARBA" id="ARBA00007742"/>
    </source>
</evidence>
<evidence type="ECO:0000256" key="3">
    <source>
        <dbReference type="ARBA" id="ARBA00022692"/>
    </source>
</evidence>
<feature type="transmembrane region" description="Helical" evidence="6">
    <location>
        <begin position="145"/>
        <end position="165"/>
    </location>
</feature>
<dbReference type="GO" id="GO:0006629">
    <property type="term" value="P:lipid metabolic process"/>
    <property type="evidence" value="ECO:0007669"/>
    <property type="project" value="InterPro"/>
</dbReference>
<dbReference type="Gene3D" id="1.20.120.1630">
    <property type="match status" value="1"/>
</dbReference>
<feature type="domain" description="3-oxo-5-alpha-steroid 4-dehydrogenase C-terminal" evidence="8">
    <location>
        <begin position="212"/>
        <end position="345"/>
    </location>
</feature>
<comment type="subcellular location">
    <subcellularLocation>
        <location evidence="1">Membrane</location>
        <topology evidence="1">Multi-pass membrane protein</topology>
    </subcellularLocation>
</comment>
<name>A0A4U6VP78_SETVI</name>
<dbReference type="OMA" id="ICAHYFF"/>
<feature type="transmembrane region" description="Helical" evidence="6">
    <location>
        <begin position="198"/>
        <end position="220"/>
    </location>
</feature>
<feature type="signal peptide" evidence="7">
    <location>
        <begin position="1"/>
        <end position="23"/>
    </location>
</feature>
<gene>
    <name evidence="9" type="ORF">SEVIR_2G044800v2</name>
</gene>
<proteinExistence type="inferred from homology"/>
<keyword evidence="7" id="KW-0732">Signal</keyword>
<dbReference type="PROSITE" id="PS50244">
    <property type="entry name" value="S5A_REDUCTASE"/>
    <property type="match status" value="1"/>
</dbReference>
<keyword evidence="4 6" id="KW-1133">Transmembrane helix</keyword>
<dbReference type="FunFam" id="1.20.120.1630:FF:000017">
    <property type="entry name" value="3-oxo-5-alpha-steroid 4-dehydrogenase family protein"/>
    <property type="match status" value="1"/>
</dbReference>
<feature type="transmembrane region" description="Helical" evidence="6">
    <location>
        <begin position="289"/>
        <end position="316"/>
    </location>
</feature>
<feature type="transmembrane region" description="Helical" evidence="6">
    <location>
        <begin position="232"/>
        <end position="251"/>
    </location>
</feature>
<dbReference type="PANTHER" id="PTHR10556:SF50">
    <property type="entry name" value="3-OXO-5-ALPHA-STEROID 4-DEHYDROGENASE FAMILY PROTEIN"/>
    <property type="match status" value="1"/>
</dbReference>
<dbReference type="EMBL" id="CM016553">
    <property type="protein sequence ID" value="TKW30534.1"/>
    <property type="molecule type" value="Genomic_DNA"/>
</dbReference>
<organism evidence="9 10">
    <name type="scientific">Setaria viridis</name>
    <name type="common">Green bristlegrass</name>
    <name type="synonym">Setaria italica subsp. viridis</name>
    <dbReference type="NCBI Taxonomy" id="4556"/>
    <lineage>
        <taxon>Eukaryota</taxon>
        <taxon>Viridiplantae</taxon>
        <taxon>Streptophyta</taxon>
        <taxon>Embryophyta</taxon>
        <taxon>Tracheophyta</taxon>
        <taxon>Spermatophyta</taxon>
        <taxon>Magnoliopsida</taxon>
        <taxon>Liliopsida</taxon>
        <taxon>Poales</taxon>
        <taxon>Poaceae</taxon>
        <taxon>PACMAD clade</taxon>
        <taxon>Panicoideae</taxon>
        <taxon>Panicodae</taxon>
        <taxon>Paniceae</taxon>
        <taxon>Cenchrinae</taxon>
        <taxon>Setaria</taxon>
    </lineage>
</organism>
<dbReference type="Pfam" id="PF02544">
    <property type="entry name" value="Steroid_dh"/>
    <property type="match status" value="1"/>
</dbReference>
<dbReference type="InterPro" id="IPR039357">
    <property type="entry name" value="SRD5A/TECR"/>
</dbReference>
<dbReference type="GO" id="GO:0016020">
    <property type="term" value="C:membrane"/>
    <property type="evidence" value="ECO:0007669"/>
    <property type="project" value="UniProtKB-SubCell"/>
</dbReference>
<comment type="similarity">
    <text evidence="2">Belongs to the steroid 5-alpha reductase family.</text>
</comment>
<keyword evidence="3 6" id="KW-0812">Transmembrane</keyword>
<feature type="chain" id="PRO_5020739070" description="3-oxo-5-alpha-steroid 4-dehydrogenase C-terminal domain-containing protein" evidence="7">
    <location>
        <begin position="24"/>
        <end position="345"/>
    </location>
</feature>